<dbReference type="PROSITE" id="PS50212">
    <property type="entry name" value="RASGEF_NTER"/>
    <property type="match status" value="1"/>
</dbReference>
<feature type="compositionally biased region" description="Polar residues" evidence="3">
    <location>
        <begin position="11"/>
        <end position="24"/>
    </location>
</feature>
<evidence type="ECO:0000259" key="5">
    <source>
        <dbReference type="PROSITE" id="PS50212"/>
    </source>
</evidence>
<dbReference type="InterPro" id="IPR001895">
    <property type="entry name" value="RASGEF_cat_dom"/>
</dbReference>
<evidence type="ECO:0000256" key="3">
    <source>
        <dbReference type="SAM" id="MobiDB-lite"/>
    </source>
</evidence>
<dbReference type="InterPro" id="IPR008937">
    <property type="entry name" value="Ras-like_GEF"/>
</dbReference>
<feature type="compositionally biased region" description="Low complexity" evidence="3">
    <location>
        <begin position="233"/>
        <end position="251"/>
    </location>
</feature>
<dbReference type="InterPro" id="IPR036964">
    <property type="entry name" value="RASGEF_cat_dom_sf"/>
</dbReference>
<feature type="region of interest" description="Disordered" evidence="3">
    <location>
        <begin position="409"/>
        <end position="433"/>
    </location>
</feature>
<dbReference type="KEGG" id="ehx:EMIHUDRAFT_521924"/>
<dbReference type="GO" id="GO:0005085">
    <property type="term" value="F:guanyl-nucleotide exchange factor activity"/>
    <property type="evidence" value="ECO:0007669"/>
    <property type="project" value="UniProtKB-KW"/>
</dbReference>
<name>A0A0D3J071_EMIH1</name>
<feature type="region of interest" description="Disordered" evidence="3">
    <location>
        <begin position="1"/>
        <end position="39"/>
    </location>
</feature>
<feature type="region of interest" description="Disordered" evidence="3">
    <location>
        <begin position="197"/>
        <end position="269"/>
    </location>
</feature>
<dbReference type="GeneID" id="17262956"/>
<dbReference type="eggNOG" id="KOG3417">
    <property type="taxonomic scope" value="Eukaryota"/>
</dbReference>
<evidence type="ECO:0000256" key="1">
    <source>
        <dbReference type="ARBA" id="ARBA00022658"/>
    </source>
</evidence>
<dbReference type="CDD" id="cd06224">
    <property type="entry name" value="REM"/>
    <property type="match status" value="1"/>
</dbReference>
<dbReference type="PANTHER" id="PTHR23113">
    <property type="entry name" value="GUANINE NUCLEOTIDE EXCHANGE FACTOR"/>
    <property type="match status" value="1"/>
</dbReference>
<organism evidence="6 7">
    <name type="scientific">Emiliania huxleyi (strain CCMP1516)</name>
    <dbReference type="NCBI Taxonomy" id="280463"/>
    <lineage>
        <taxon>Eukaryota</taxon>
        <taxon>Haptista</taxon>
        <taxon>Haptophyta</taxon>
        <taxon>Prymnesiophyceae</taxon>
        <taxon>Isochrysidales</taxon>
        <taxon>Noelaerhabdaceae</taxon>
        <taxon>Emiliania</taxon>
    </lineage>
</organism>
<feature type="domain" description="N-terminal Ras-GEF" evidence="5">
    <location>
        <begin position="280"/>
        <end position="410"/>
    </location>
</feature>
<feature type="compositionally biased region" description="Low complexity" evidence="3">
    <location>
        <begin position="199"/>
        <end position="212"/>
    </location>
</feature>
<dbReference type="EnsemblProtists" id="EOD16906">
    <property type="protein sequence ID" value="EOD16906"/>
    <property type="gene ID" value="EMIHUDRAFT_521924"/>
</dbReference>
<protein>
    <submittedName>
        <fullName evidence="6">Uncharacterized protein</fullName>
    </submittedName>
</protein>
<dbReference type="GO" id="GO:0007264">
    <property type="term" value="P:small GTPase-mediated signal transduction"/>
    <property type="evidence" value="ECO:0007669"/>
    <property type="project" value="InterPro"/>
</dbReference>
<reference evidence="7" key="1">
    <citation type="journal article" date="2013" name="Nature">
        <title>Pan genome of the phytoplankton Emiliania underpins its global distribution.</title>
        <authorList>
            <person name="Read B.A."/>
            <person name="Kegel J."/>
            <person name="Klute M.J."/>
            <person name="Kuo A."/>
            <person name="Lefebvre S.C."/>
            <person name="Maumus F."/>
            <person name="Mayer C."/>
            <person name="Miller J."/>
            <person name="Monier A."/>
            <person name="Salamov A."/>
            <person name="Young J."/>
            <person name="Aguilar M."/>
            <person name="Claverie J.M."/>
            <person name="Frickenhaus S."/>
            <person name="Gonzalez K."/>
            <person name="Herman E.K."/>
            <person name="Lin Y.C."/>
            <person name="Napier J."/>
            <person name="Ogata H."/>
            <person name="Sarno A.F."/>
            <person name="Shmutz J."/>
            <person name="Schroeder D."/>
            <person name="de Vargas C."/>
            <person name="Verret F."/>
            <person name="von Dassow P."/>
            <person name="Valentin K."/>
            <person name="Van de Peer Y."/>
            <person name="Wheeler G."/>
            <person name="Dacks J.B."/>
            <person name="Delwiche C.F."/>
            <person name="Dyhrman S.T."/>
            <person name="Glockner G."/>
            <person name="John U."/>
            <person name="Richards T."/>
            <person name="Worden A.Z."/>
            <person name="Zhang X."/>
            <person name="Grigoriev I.V."/>
            <person name="Allen A.E."/>
            <person name="Bidle K."/>
            <person name="Borodovsky M."/>
            <person name="Bowler C."/>
            <person name="Brownlee C."/>
            <person name="Cock J.M."/>
            <person name="Elias M."/>
            <person name="Gladyshev V.N."/>
            <person name="Groth M."/>
            <person name="Guda C."/>
            <person name="Hadaegh A."/>
            <person name="Iglesias-Rodriguez M.D."/>
            <person name="Jenkins J."/>
            <person name="Jones B.M."/>
            <person name="Lawson T."/>
            <person name="Leese F."/>
            <person name="Lindquist E."/>
            <person name="Lobanov A."/>
            <person name="Lomsadze A."/>
            <person name="Malik S.B."/>
            <person name="Marsh M.E."/>
            <person name="Mackinder L."/>
            <person name="Mock T."/>
            <person name="Mueller-Roeber B."/>
            <person name="Pagarete A."/>
            <person name="Parker M."/>
            <person name="Probert I."/>
            <person name="Quesneville H."/>
            <person name="Raines C."/>
            <person name="Rensing S.A."/>
            <person name="Riano-Pachon D.M."/>
            <person name="Richier S."/>
            <person name="Rokitta S."/>
            <person name="Shiraiwa Y."/>
            <person name="Soanes D.M."/>
            <person name="van der Giezen M."/>
            <person name="Wahlund T.M."/>
            <person name="Williams B."/>
            <person name="Wilson W."/>
            <person name="Wolfe G."/>
            <person name="Wurch L.L."/>
        </authorList>
    </citation>
    <scope>NUCLEOTIDE SEQUENCE</scope>
</reference>
<proteinExistence type="predicted"/>
<reference evidence="6" key="2">
    <citation type="submission" date="2024-10" db="UniProtKB">
        <authorList>
            <consortium name="EnsemblProtists"/>
        </authorList>
    </citation>
    <scope>IDENTIFICATION</scope>
</reference>
<dbReference type="Gene3D" id="1.20.870.10">
    <property type="entry name" value="Son of sevenless (SoS) protein Chain: S domain 1"/>
    <property type="match status" value="1"/>
</dbReference>
<dbReference type="SMART" id="SM00229">
    <property type="entry name" value="RasGEFN"/>
    <property type="match status" value="1"/>
</dbReference>
<dbReference type="RefSeq" id="XP_005769335.1">
    <property type="nucleotide sequence ID" value="XM_005769278.1"/>
</dbReference>
<evidence type="ECO:0000313" key="6">
    <source>
        <dbReference type="EnsemblProtists" id="EOD16906"/>
    </source>
</evidence>
<evidence type="ECO:0000313" key="7">
    <source>
        <dbReference type="Proteomes" id="UP000013827"/>
    </source>
</evidence>
<dbReference type="CDD" id="cd00155">
    <property type="entry name" value="RasGEF"/>
    <property type="match status" value="1"/>
</dbReference>
<dbReference type="AlphaFoldDB" id="A0A0D3J071"/>
<accession>A0A0D3J071</accession>
<dbReference type="Pfam" id="PF00618">
    <property type="entry name" value="RasGEF_N"/>
    <property type="match status" value="1"/>
</dbReference>
<dbReference type="HOGENOM" id="CLU_366578_0_0_1"/>
<dbReference type="SMART" id="SM00147">
    <property type="entry name" value="RasGEF"/>
    <property type="match status" value="1"/>
</dbReference>
<dbReference type="PaxDb" id="2903-EOD16906"/>
<feature type="domain" description="Ras-GEF" evidence="4">
    <location>
        <begin position="457"/>
        <end position="700"/>
    </location>
</feature>
<dbReference type="SUPFAM" id="SSF48366">
    <property type="entry name" value="Ras GEF"/>
    <property type="match status" value="1"/>
</dbReference>
<sequence length="761" mass="82363">MLLTAPPSPKRFSSSVKTLFSRTSPRAPDTSPCARNEPPRVELCGRQARWRLVGRASRRPTEAVLVSLYSSSLELYAPGDEPSRRDRMPLQVLQLTAIVTISENLEEPHALRLAVAGPRGPATHELQFFSDADADHLRVSIRAARRTLLRSMQVPRSKSDELLDAELHRSFSAFGMDTAAIGAGSTPSRPAAIVEGRAAHAATPTAAEEQPAGSEGRGPATAPPEADGEEALPAEAARPAEQARPPTEATGEGAGAAAGGDASPAAEADHEEDLDLLLGEGGGVRAASPARLIELLVHPSRFDHRFCSALLLTYRSFFTPAELLRELTGRCSLPTALEGREGAGEGAALQPVRLMVCNVLQKWVRHYLRDDEMTPELLEALHSFVDGPLAESEQTRALSALLKRAVAKRTVRRRSGPRAGRSQAPAPALTRSFDSDPPLPLFDLDGFGALDRVASVHPREWARQLTRREFDLLERIGPSELLRQAWAGAEKKARAPNVLALVGLANATAAWVASVVLSEAELCARAEAYGHLVDVAAECLALRNFNGVFTILAGLELASVHRLKATKGALAPRHRAALEDLTDLVSYSANRRRYRRELEAATPPCVPYLGVFLTDLTFLEQGNPATVEVAAPCGGPPRQLVNWSKHQAYARVLEDVRFYQQSAYNLAPCLPLELYLECAVPQLLLDEDEQYERSLQLEPRGEDELPAACVAAAAEEAARRDSARKAGMRRLEEAADQLAASCREHAIARREREASAAGLEV</sequence>
<keyword evidence="1 2" id="KW-0344">Guanine-nucleotide releasing factor</keyword>
<dbReference type="Pfam" id="PF00617">
    <property type="entry name" value="RasGEF"/>
    <property type="match status" value="1"/>
</dbReference>
<dbReference type="STRING" id="2903.R1E1K8"/>
<dbReference type="PROSITE" id="PS50009">
    <property type="entry name" value="RASGEF_CAT"/>
    <property type="match status" value="1"/>
</dbReference>
<dbReference type="PANTHER" id="PTHR23113:SF99">
    <property type="entry name" value="RASGEF DOMAIN-CONTAINING PROTEIN"/>
    <property type="match status" value="1"/>
</dbReference>
<evidence type="ECO:0000256" key="2">
    <source>
        <dbReference type="PROSITE-ProRule" id="PRU00168"/>
    </source>
</evidence>
<dbReference type="Gene3D" id="1.10.840.10">
    <property type="entry name" value="Ras guanine-nucleotide exchange factors catalytic domain"/>
    <property type="match status" value="1"/>
</dbReference>
<keyword evidence="7" id="KW-1185">Reference proteome</keyword>
<dbReference type="InterPro" id="IPR000651">
    <property type="entry name" value="Ras-like_Gua-exchang_fac_N"/>
</dbReference>
<dbReference type="Proteomes" id="UP000013827">
    <property type="component" value="Unassembled WGS sequence"/>
</dbReference>
<dbReference type="InterPro" id="IPR023578">
    <property type="entry name" value="Ras_GEF_dom_sf"/>
</dbReference>
<evidence type="ECO:0000259" key="4">
    <source>
        <dbReference type="PROSITE" id="PS50009"/>
    </source>
</evidence>